<dbReference type="InterPro" id="IPR006664">
    <property type="entry name" value="OMP_bac"/>
</dbReference>
<accession>A0A3E2BL92</accession>
<comment type="subcellular location">
    <subcellularLocation>
        <location evidence="1">Cell outer membrane</location>
    </subcellularLocation>
</comment>
<keyword evidence="5" id="KW-0812">Transmembrane</keyword>
<dbReference type="Proteomes" id="UP000257323">
    <property type="component" value="Unassembled WGS sequence"/>
</dbReference>
<dbReference type="PROSITE" id="PS51123">
    <property type="entry name" value="OMPA_2"/>
    <property type="match status" value="1"/>
</dbReference>
<dbReference type="Pfam" id="PF00691">
    <property type="entry name" value="OmpA"/>
    <property type="match status" value="1"/>
</dbReference>
<protein>
    <submittedName>
        <fullName evidence="8">OmpA family protein</fullName>
    </submittedName>
</protein>
<evidence type="ECO:0000256" key="3">
    <source>
        <dbReference type="ARBA" id="ARBA00023237"/>
    </source>
</evidence>
<feature type="domain" description="OmpA-like" evidence="7">
    <location>
        <begin position="94"/>
        <end position="210"/>
    </location>
</feature>
<feature type="signal peptide" evidence="6">
    <location>
        <begin position="1"/>
        <end position="21"/>
    </location>
</feature>
<keyword evidence="5" id="KW-1133">Transmembrane helix</keyword>
<evidence type="ECO:0000256" key="2">
    <source>
        <dbReference type="ARBA" id="ARBA00023136"/>
    </source>
</evidence>
<dbReference type="InterPro" id="IPR006665">
    <property type="entry name" value="OmpA-like"/>
</dbReference>
<name>A0A3E2BL92_9BACT</name>
<dbReference type="AlphaFoldDB" id="A0A3E2BL92"/>
<dbReference type="GO" id="GO:0009279">
    <property type="term" value="C:cell outer membrane"/>
    <property type="evidence" value="ECO:0007669"/>
    <property type="project" value="UniProtKB-SubCell"/>
</dbReference>
<gene>
    <name evidence="8" type="ORF">OP8BY_0485</name>
</gene>
<feature type="chain" id="PRO_5017592973" evidence="6">
    <location>
        <begin position="22"/>
        <end position="222"/>
    </location>
</feature>
<comment type="caution">
    <text evidence="8">The sequence shown here is derived from an EMBL/GenBank/DDBJ whole genome shotgun (WGS) entry which is preliminary data.</text>
</comment>
<dbReference type="SUPFAM" id="SSF103088">
    <property type="entry name" value="OmpA-like"/>
    <property type="match status" value="1"/>
</dbReference>
<keyword evidence="3" id="KW-0998">Cell outer membrane</keyword>
<evidence type="ECO:0000256" key="4">
    <source>
        <dbReference type="PROSITE-ProRule" id="PRU00473"/>
    </source>
</evidence>
<dbReference type="PRINTS" id="PR01023">
    <property type="entry name" value="NAFLGMOTY"/>
</dbReference>
<organism evidence="8 9">
    <name type="scientific">Candidatus Saccharicenans subterraneus</name>
    <dbReference type="NCBI Taxonomy" id="2508984"/>
    <lineage>
        <taxon>Bacteria</taxon>
        <taxon>Candidatus Aminicenantota</taxon>
        <taxon>Candidatus Aminicenantia</taxon>
        <taxon>Candidatus Aminicenantales</taxon>
        <taxon>Candidatus Saccharicenantaceae</taxon>
        <taxon>Candidatus Saccharicenans</taxon>
    </lineage>
</organism>
<dbReference type="Pfam" id="PF13488">
    <property type="entry name" value="Gly-zipper_Omp"/>
    <property type="match status" value="1"/>
</dbReference>
<reference evidence="8 9" key="1">
    <citation type="submission" date="2018-08" db="EMBL/GenBank/DDBJ databases">
        <title>Genome analysis of the thermophilic bacterium of the candidate phylum Aminicenantes from deep subsurface aquifer revealed its physiology and ecological role.</title>
        <authorList>
            <person name="Kadnikov V.V."/>
            <person name="Mardanov A.V."/>
            <person name="Beletsky A.V."/>
            <person name="Karnachuk O.V."/>
            <person name="Ravin N.V."/>
        </authorList>
    </citation>
    <scope>NUCLEOTIDE SEQUENCE [LARGE SCALE GENOMIC DNA]</scope>
    <source>
        <strain evidence="8">BY38</strain>
    </source>
</reference>
<evidence type="ECO:0000256" key="6">
    <source>
        <dbReference type="SAM" id="SignalP"/>
    </source>
</evidence>
<evidence type="ECO:0000256" key="1">
    <source>
        <dbReference type="ARBA" id="ARBA00004442"/>
    </source>
</evidence>
<proteinExistence type="predicted"/>
<dbReference type="InterPro" id="IPR036737">
    <property type="entry name" value="OmpA-like_sf"/>
</dbReference>
<evidence type="ECO:0000313" key="9">
    <source>
        <dbReference type="Proteomes" id="UP000257323"/>
    </source>
</evidence>
<evidence type="ECO:0000313" key="8">
    <source>
        <dbReference type="EMBL" id="RFT15376.1"/>
    </source>
</evidence>
<keyword evidence="2 4" id="KW-0472">Membrane</keyword>
<dbReference type="EMBL" id="QUAH01000010">
    <property type="protein sequence ID" value="RFT15376.1"/>
    <property type="molecule type" value="Genomic_DNA"/>
</dbReference>
<evidence type="ECO:0000259" key="7">
    <source>
        <dbReference type="PROSITE" id="PS51123"/>
    </source>
</evidence>
<sequence length="222" mass="23645">MKRILPLVLVLCLISFNFRCASWSKTAKGATIGAAGGAVAGAVVGKIAGSTLAGAIIGAAVGGAAGAYIGRQMDKQAEEMRRDLEGAKVERIGEGIKITFDSGLLFDVDKYDLRPASQENLKKLAVILNKYPDTNIIIEGHTDSTGTREYNLILSERRAKAVANYLAQLGVQSARFSVTGYGPDQPIASNDTPEGRQQNRRVDLGIIANEKLKKIAQEQAGK</sequence>
<keyword evidence="6" id="KW-0732">Signal</keyword>
<dbReference type="PRINTS" id="PR01021">
    <property type="entry name" value="OMPADOMAIN"/>
</dbReference>
<dbReference type="InterPro" id="IPR039567">
    <property type="entry name" value="Gly-zipper"/>
</dbReference>
<dbReference type="Gene3D" id="3.30.1330.60">
    <property type="entry name" value="OmpA-like domain"/>
    <property type="match status" value="1"/>
</dbReference>
<dbReference type="InterPro" id="IPR050330">
    <property type="entry name" value="Bact_OuterMem_StrucFunc"/>
</dbReference>
<dbReference type="PANTHER" id="PTHR30329">
    <property type="entry name" value="STATOR ELEMENT OF FLAGELLAR MOTOR COMPLEX"/>
    <property type="match status" value="1"/>
</dbReference>
<feature type="transmembrane region" description="Helical" evidence="5">
    <location>
        <begin position="48"/>
        <end position="70"/>
    </location>
</feature>
<evidence type="ECO:0000256" key="5">
    <source>
        <dbReference type="SAM" id="Phobius"/>
    </source>
</evidence>
<dbReference type="CDD" id="cd07185">
    <property type="entry name" value="OmpA_C-like"/>
    <property type="match status" value="1"/>
</dbReference>
<dbReference type="PANTHER" id="PTHR30329:SF21">
    <property type="entry name" value="LIPOPROTEIN YIAD-RELATED"/>
    <property type="match status" value="1"/>
</dbReference>